<evidence type="ECO:0000313" key="1">
    <source>
        <dbReference type="EMBL" id="RSK32422.1"/>
    </source>
</evidence>
<dbReference type="AlphaFoldDB" id="A0A428JIF8"/>
<protein>
    <recommendedName>
        <fullName evidence="3">Ferredoxin</fullName>
    </recommendedName>
</protein>
<reference evidence="1 2" key="1">
    <citation type="submission" date="2018-12" db="EMBL/GenBank/DDBJ databases">
        <authorList>
            <person name="Feng G."/>
            <person name="Zhu H."/>
        </authorList>
    </citation>
    <scope>NUCLEOTIDE SEQUENCE [LARGE SCALE GENOMIC DNA]</scope>
    <source>
        <strain evidence="1 2">9PBR-2</strain>
    </source>
</reference>
<accession>A0A428JIF8</accession>
<organism evidence="1 2">
    <name type="scientific">Hymenobacter metallilatus</name>
    <dbReference type="NCBI Taxonomy" id="2493666"/>
    <lineage>
        <taxon>Bacteria</taxon>
        <taxon>Pseudomonadati</taxon>
        <taxon>Bacteroidota</taxon>
        <taxon>Cytophagia</taxon>
        <taxon>Cytophagales</taxon>
        <taxon>Hymenobacteraceae</taxon>
        <taxon>Hymenobacter</taxon>
    </lineage>
</organism>
<name>A0A428JIF8_9BACT</name>
<evidence type="ECO:0008006" key="3">
    <source>
        <dbReference type="Google" id="ProtNLM"/>
    </source>
</evidence>
<proteinExistence type="predicted"/>
<dbReference type="RefSeq" id="WP_125430318.1">
    <property type="nucleotide sequence ID" value="NZ_RWIS01000007.1"/>
</dbReference>
<sequence length="239" mass="27318">MSVFSRLKALFRKPVLPERTSIYHPDAEQFRVRHAAYLAQKASAVVQEPKPLSEHYGNFHTFLYRPDFDWFLKTEVLPLGPRTRAAVECFDANHWQKKHPFNFPGPFYTGESDTCGTGVCEAPDNVANDEYSCEFVFRQPQNYPQFLHVLDAAAVEVLESYSANGNEYWTYAACKEWWRSRGELVAALSHPDVQRANNGQAQAYLAYLDGAAETDLRRYCYFLENGQYPADKSTALPPL</sequence>
<evidence type="ECO:0000313" key="2">
    <source>
        <dbReference type="Proteomes" id="UP000280066"/>
    </source>
</evidence>
<dbReference type="EMBL" id="RWIS01000007">
    <property type="protein sequence ID" value="RSK32422.1"/>
    <property type="molecule type" value="Genomic_DNA"/>
</dbReference>
<comment type="caution">
    <text evidence="1">The sequence shown here is derived from an EMBL/GenBank/DDBJ whole genome shotgun (WGS) entry which is preliminary data.</text>
</comment>
<gene>
    <name evidence="1" type="ORF">EI290_11875</name>
</gene>
<dbReference type="Proteomes" id="UP000280066">
    <property type="component" value="Unassembled WGS sequence"/>
</dbReference>
<keyword evidence="2" id="KW-1185">Reference proteome</keyword>
<dbReference type="OrthoDB" id="4537544at2"/>